<name>A0AAN9JTV6_CLITE</name>
<keyword evidence="2" id="KW-1185">Reference proteome</keyword>
<sequence length="70" mass="7444">MNEGGIYKSLNSSIRQLIEFLCAAHSIPPTLSSLLAGLPSPFGRSPVASCSIFVRSLESLPSALLQLENL</sequence>
<comment type="caution">
    <text evidence="1">The sequence shown here is derived from an EMBL/GenBank/DDBJ whole genome shotgun (WGS) entry which is preliminary data.</text>
</comment>
<reference evidence="1 2" key="1">
    <citation type="submission" date="2024-01" db="EMBL/GenBank/DDBJ databases">
        <title>The genomes of 5 underutilized Papilionoideae crops provide insights into root nodulation and disease resistance.</title>
        <authorList>
            <person name="Yuan L."/>
        </authorList>
    </citation>
    <scope>NUCLEOTIDE SEQUENCE [LARGE SCALE GENOMIC DNA]</scope>
    <source>
        <strain evidence="1">LY-2023</strain>
        <tissue evidence="1">Leaf</tissue>
    </source>
</reference>
<dbReference type="EMBL" id="JAYKXN010000003">
    <property type="protein sequence ID" value="KAK7303847.1"/>
    <property type="molecule type" value="Genomic_DNA"/>
</dbReference>
<proteinExistence type="predicted"/>
<evidence type="ECO:0000313" key="1">
    <source>
        <dbReference type="EMBL" id="KAK7303847.1"/>
    </source>
</evidence>
<organism evidence="1 2">
    <name type="scientific">Clitoria ternatea</name>
    <name type="common">Butterfly pea</name>
    <dbReference type="NCBI Taxonomy" id="43366"/>
    <lineage>
        <taxon>Eukaryota</taxon>
        <taxon>Viridiplantae</taxon>
        <taxon>Streptophyta</taxon>
        <taxon>Embryophyta</taxon>
        <taxon>Tracheophyta</taxon>
        <taxon>Spermatophyta</taxon>
        <taxon>Magnoliopsida</taxon>
        <taxon>eudicotyledons</taxon>
        <taxon>Gunneridae</taxon>
        <taxon>Pentapetalae</taxon>
        <taxon>rosids</taxon>
        <taxon>fabids</taxon>
        <taxon>Fabales</taxon>
        <taxon>Fabaceae</taxon>
        <taxon>Papilionoideae</taxon>
        <taxon>50 kb inversion clade</taxon>
        <taxon>NPAAA clade</taxon>
        <taxon>indigoferoid/millettioid clade</taxon>
        <taxon>Phaseoleae</taxon>
        <taxon>Clitoria</taxon>
    </lineage>
</organism>
<gene>
    <name evidence="1" type="ORF">RJT34_14764</name>
</gene>
<evidence type="ECO:0000313" key="2">
    <source>
        <dbReference type="Proteomes" id="UP001359559"/>
    </source>
</evidence>
<accession>A0AAN9JTV6</accession>
<dbReference type="Proteomes" id="UP001359559">
    <property type="component" value="Unassembled WGS sequence"/>
</dbReference>
<protein>
    <submittedName>
        <fullName evidence="1">Uncharacterized protein</fullName>
    </submittedName>
</protein>
<dbReference type="AlphaFoldDB" id="A0AAN9JTV6"/>